<dbReference type="Proteomes" id="UP000178086">
    <property type="component" value="Unassembled WGS sequence"/>
</dbReference>
<evidence type="ECO:0008006" key="3">
    <source>
        <dbReference type="Google" id="ProtNLM"/>
    </source>
</evidence>
<sequence>MPIVDYNMDNAGKCQCAKCPVQADSACAQEKIQKMMQMKEQMQSMDGGGMPEPRMMPGLYCAEAVGKASCDDLDFAQGCICDTCLVHQEHNLKSYRYCREGSAEQNG</sequence>
<gene>
    <name evidence="1" type="ORF">A2074_04265</name>
</gene>
<protein>
    <recommendedName>
        <fullName evidence="3">DUF2769 domain-containing protein</fullName>
    </recommendedName>
</protein>
<comment type="caution">
    <text evidence="1">The sequence shown here is derived from an EMBL/GenBank/DDBJ whole genome shotgun (WGS) entry which is preliminary data.</text>
</comment>
<proteinExistence type="predicted"/>
<dbReference type="AlphaFoldDB" id="A0A1F2UIA0"/>
<evidence type="ECO:0000313" key="2">
    <source>
        <dbReference type="Proteomes" id="UP000178086"/>
    </source>
</evidence>
<dbReference type="EMBL" id="MELI01000086">
    <property type="protein sequence ID" value="OFW32742.1"/>
    <property type="molecule type" value="Genomic_DNA"/>
</dbReference>
<organism evidence="1 2">
    <name type="scientific">Candidatus Aquicultor primus</name>
    <dbReference type="NCBI Taxonomy" id="1797195"/>
    <lineage>
        <taxon>Bacteria</taxon>
        <taxon>Bacillati</taxon>
        <taxon>Actinomycetota</taxon>
        <taxon>Candidatus Aquicultoria</taxon>
        <taxon>Candidatus Aquicultorales</taxon>
        <taxon>Candidatus Aquicultoraceae</taxon>
        <taxon>Candidatus Aquicultor</taxon>
    </lineage>
</organism>
<reference evidence="1 2" key="1">
    <citation type="journal article" date="2016" name="Nat. Commun.">
        <title>Thousands of microbial genomes shed light on interconnected biogeochemical processes in an aquifer system.</title>
        <authorList>
            <person name="Anantharaman K."/>
            <person name="Brown C.T."/>
            <person name="Hug L.A."/>
            <person name="Sharon I."/>
            <person name="Castelle C.J."/>
            <person name="Probst A.J."/>
            <person name="Thomas B.C."/>
            <person name="Singh A."/>
            <person name="Wilkins M.J."/>
            <person name="Karaoz U."/>
            <person name="Brodie E.L."/>
            <person name="Williams K.H."/>
            <person name="Hubbard S.S."/>
            <person name="Banfield J.F."/>
        </authorList>
    </citation>
    <scope>NUCLEOTIDE SEQUENCE [LARGE SCALE GENOMIC DNA]</scope>
</reference>
<evidence type="ECO:0000313" key="1">
    <source>
        <dbReference type="EMBL" id="OFW32742.1"/>
    </source>
</evidence>
<accession>A0A1F2UIA0</accession>
<name>A0A1F2UIA0_9ACTN</name>